<dbReference type="PANTHER" id="PTHR43669">
    <property type="entry name" value="5-KETO-D-GLUCONATE 5-REDUCTASE"/>
    <property type="match status" value="1"/>
</dbReference>
<dbReference type="CDD" id="cd05233">
    <property type="entry name" value="SDR_c"/>
    <property type="match status" value="1"/>
</dbReference>
<sequence>MSALSSPESRSAVVVGGASGIGAAIARALAADGAAVTVADRNIGLARTLAAELGSPHDAATVDVVDEESVRDLFESVRSRRGHLDIVVNSAGLSAAGAVTDLPIDKFRRVVDVCLTGAFAVIKHAARTMDDGGVIISLSSLNARQPGTGMSAYCSAKAGLAMLTQVAALELAGRNIRVNAIAPGIVMTPLTTPSMSVPGLEDDYLANTPLGRSGTPEEIAEAAVYMTHASWLTGESLDLNGGAHLVRYPDLLKHFQASAV</sequence>
<organism evidence="4 5">
    <name type="scientific">Gordonia terrae C-6</name>
    <dbReference type="NCBI Taxonomy" id="1316928"/>
    <lineage>
        <taxon>Bacteria</taxon>
        <taxon>Bacillati</taxon>
        <taxon>Actinomycetota</taxon>
        <taxon>Actinomycetes</taxon>
        <taxon>Mycobacteriales</taxon>
        <taxon>Gordoniaceae</taxon>
        <taxon>Gordonia</taxon>
    </lineage>
</organism>
<dbReference type="PANTHER" id="PTHR43669:SF3">
    <property type="entry name" value="ALCOHOL DEHYDROGENASE, PUTATIVE (AFU_ORTHOLOGUE AFUA_3G03445)-RELATED"/>
    <property type="match status" value="1"/>
</dbReference>
<comment type="similarity">
    <text evidence="1">Belongs to the short-chain dehydrogenases/reductases (SDR) family.</text>
</comment>
<protein>
    <submittedName>
        <fullName evidence="4">Short-chain dehydorgenase/reductase</fullName>
    </submittedName>
</protein>
<feature type="domain" description="Ketoreductase" evidence="3">
    <location>
        <begin position="10"/>
        <end position="184"/>
    </location>
</feature>
<proteinExistence type="inferred from homology"/>
<reference evidence="4 5" key="1">
    <citation type="journal article" date="2013" name="Genome Announc.">
        <title>Draft Genome Sequence of a Benzothiophene-Desulfurizing Bacterium, Gordona terrae Strain C-6.</title>
        <authorList>
            <person name="Wang W."/>
            <person name="Ma T."/>
            <person name="Ren Y."/>
            <person name="Li G."/>
        </authorList>
    </citation>
    <scope>NUCLEOTIDE SEQUENCE [LARGE SCALE GENOMIC DNA]</scope>
    <source>
        <strain evidence="4 5">C-6</strain>
    </source>
</reference>
<evidence type="ECO:0000313" key="4">
    <source>
        <dbReference type="EMBL" id="EON34101.1"/>
    </source>
</evidence>
<dbReference type="PRINTS" id="PR00081">
    <property type="entry name" value="GDHRDH"/>
</dbReference>
<evidence type="ECO:0000256" key="1">
    <source>
        <dbReference type="ARBA" id="ARBA00006484"/>
    </source>
</evidence>
<evidence type="ECO:0000259" key="3">
    <source>
        <dbReference type="SMART" id="SM00822"/>
    </source>
</evidence>
<comment type="caution">
    <text evidence="4">The sequence shown here is derived from an EMBL/GenBank/DDBJ whole genome shotgun (WGS) entry which is preliminary data.</text>
</comment>
<dbReference type="Gene3D" id="3.40.50.720">
    <property type="entry name" value="NAD(P)-binding Rossmann-like Domain"/>
    <property type="match status" value="1"/>
</dbReference>
<dbReference type="PATRIC" id="fig|1316928.3.peg.800"/>
<dbReference type="AlphaFoldDB" id="R7YDK5"/>
<gene>
    <name evidence="4" type="ORF">GTC6_03955</name>
</gene>
<dbReference type="PROSITE" id="PS00061">
    <property type="entry name" value="ADH_SHORT"/>
    <property type="match status" value="1"/>
</dbReference>
<dbReference type="Proteomes" id="UP000013569">
    <property type="component" value="Unassembled WGS sequence"/>
</dbReference>
<evidence type="ECO:0000313" key="5">
    <source>
        <dbReference type="Proteomes" id="UP000013569"/>
    </source>
</evidence>
<evidence type="ECO:0000256" key="2">
    <source>
        <dbReference type="ARBA" id="ARBA00023002"/>
    </source>
</evidence>
<name>R7YDK5_9ACTN</name>
<dbReference type="RefSeq" id="WP_010841264.1">
    <property type="nucleotide sequence ID" value="NZ_AQPW01000003.1"/>
</dbReference>
<dbReference type="InterPro" id="IPR020904">
    <property type="entry name" value="Sc_DH/Rdtase_CS"/>
</dbReference>
<keyword evidence="2" id="KW-0560">Oxidoreductase</keyword>
<accession>R7YDK5</accession>
<dbReference type="GO" id="GO:0016491">
    <property type="term" value="F:oxidoreductase activity"/>
    <property type="evidence" value="ECO:0007669"/>
    <property type="project" value="UniProtKB-KW"/>
</dbReference>
<dbReference type="SUPFAM" id="SSF51735">
    <property type="entry name" value="NAD(P)-binding Rossmann-fold domains"/>
    <property type="match status" value="1"/>
</dbReference>
<dbReference type="SMART" id="SM00822">
    <property type="entry name" value="PKS_KR"/>
    <property type="match status" value="1"/>
</dbReference>
<dbReference type="OrthoDB" id="8991930at2"/>
<dbReference type="PRINTS" id="PR00080">
    <property type="entry name" value="SDRFAMILY"/>
</dbReference>
<dbReference type="InterPro" id="IPR002347">
    <property type="entry name" value="SDR_fam"/>
</dbReference>
<dbReference type="EMBL" id="AQPW01000003">
    <property type="protein sequence ID" value="EON34101.1"/>
    <property type="molecule type" value="Genomic_DNA"/>
</dbReference>
<dbReference type="FunFam" id="3.40.50.720:FF:000084">
    <property type="entry name" value="Short-chain dehydrogenase reductase"/>
    <property type="match status" value="1"/>
</dbReference>
<dbReference type="Pfam" id="PF13561">
    <property type="entry name" value="adh_short_C2"/>
    <property type="match status" value="1"/>
</dbReference>
<dbReference type="InterPro" id="IPR057326">
    <property type="entry name" value="KR_dom"/>
</dbReference>
<dbReference type="InterPro" id="IPR036291">
    <property type="entry name" value="NAD(P)-bd_dom_sf"/>
</dbReference>